<comment type="caution">
    <text evidence="2">The sequence shown here is derived from an EMBL/GenBank/DDBJ whole genome shotgun (WGS) entry which is preliminary data.</text>
</comment>
<organism evidence="2 3">
    <name type="scientific">Photobacterium aphoticum</name>
    <dbReference type="NCBI Taxonomy" id="754436"/>
    <lineage>
        <taxon>Bacteria</taxon>
        <taxon>Pseudomonadati</taxon>
        <taxon>Pseudomonadota</taxon>
        <taxon>Gammaproteobacteria</taxon>
        <taxon>Vibrionales</taxon>
        <taxon>Vibrionaceae</taxon>
        <taxon>Photobacterium</taxon>
    </lineage>
</organism>
<gene>
    <name evidence="2" type="ORF">JCM19237_116</name>
</gene>
<dbReference type="EMBL" id="BBMN01000029">
    <property type="protein sequence ID" value="GAL08629.1"/>
    <property type="molecule type" value="Genomic_DNA"/>
</dbReference>
<dbReference type="PROSITE" id="PS51257">
    <property type="entry name" value="PROKAR_LIPOPROTEIN"/>
    <property type="match status" value="1"/>
</dbReference>
<feature type="region of interest" description="Disordered" evidence="1">
    <location>
        <begin position="21"/>
        <end position="41"/>
    </location>
</feature>
<evidence type="ECO:0000313" key="3">
    <source>
        <dbReference type="Proteomes" id="UP000029227"/>
    </source>
</evidence>
<reference evidence="2 3" key="1">
    <citation type="journal article" date="2014" name="Genome Announc.">
        <title>Draft Genome Sequences of Two Vibrionaceae Species, Vibrio ponticus C121 and Photobacterium aphoticum C119, Isolated as Coral Reef Microbiota.</title>
        <authorList>
            <person name="Al-saari N."/>
            <person name="Meirelles P.M."/>
            <person name="Mino S."/>
            <person name="Suda W."/>
            <person name="Oshima K."/>
            <person name="Hattori M."/>
            <person name="Ohkuma M."/>
            <person name="Thompson F.L."/>
            <person name="Gomez-Gil B."/>
            <person name="Sawabe T."/>
            <person name="Sawabe T."/>
        </authorList>
    </citation>
    <scope>NUCLEOTIDE SEQUENCE [LARGE SCALE GENOMIC DNA]</scope>
    <source>
        <strain evidence="2 3">JCM 19237</strain>
    </source>
</reference>
<dbReference type="AlphaFoldDB" id="A0A090R3C8"/>
<evidence type="ECO:0000256" key="1">
    <source>
        <dbReference type="SAM" id="MobiDB-lite"/>
    </source>
</evidence>
<protein>
    <submittedName>
        <fullName evidence="2">Uncharacterized protein</fullName>
    </submittedName>
</protein>
<proteinExistence type="predicted"/>
<accession>A0A090R3C8</accession>
<dbReference type="STRING" id="754436.JCM19237_116"/>
<evidence type="ECO:0000313" key="2">
    <source>
        <dbReference type="EMBL" id="GAL08629.1"/>
    </source>
</evidence>
<dbReference type="Proteomes" id="UP000029227">
    <property type="component" value="Unassembled WGS sequence"/>
</dbReference>
<sequence>MKISKVAFAISTVLFVSGCGGDGGDKDKPKPPPPPVSPTALNATVLSDHLLQGATVWLEKAEGQNYQPDTDEIRGVTQADGTVRFDDIDDKNLQDYVLVAKVIAGKTQHAASDQTVAQSFLLTAPAVQDSVASKSTTAQVVISR</sequence>
<name>A0A090R3C8_9GAMM</name>